<dbReference type="SUPFAM" id="SSF56784">
    <property type="entry name" value="HAD-like"/>
    <property type="match status" value="1"/>
</dbReference>
<accession>A0A415C677</accession>
<dbReference type="RefSeq" id="WP_074740752.1">
    <property type="nucleotide sequence ID" value="NZ_CP058603.1"/>
</dbReference>
<sequence>MESNNGLFASEGFEEGALDAIREYSARKGKENVNRLTVREAFPDMIFDGELYRHDVNKISYVLGSYRDFLDTRGRFPDLESGTWGGRGATALFGDLGVKGITKAHAIDRLLAHLGANRQDTVAFGDAAVDIPMLEYCAVGVAMGNGSEDIKAMAGIVAGDVEEDGLARAFERLGLM</sequence>
<organism evidence="1 2">
    <name type="scientific">Bifidobacterium bifidum</name>
    <dbReference type="NCBI Taxonomy" id="1681"/>
    <lineage>
        <taxon>Bacteria</taxon>
        <taxon>Bacillati</taxon>
        <taxon>Actinomycetota</taxon>
        <taxon>Actinomycetes</taxon>
        <taxon>Bifidobacteriales</taxon>
        <taxon>Bifidobacteriaceae</taxon>
        <taxon>Bifidobacterium</taxon>
    </lineage>
</organism>
<evidence type="ECO:0000313" key="2">
    <source>
        <dbReference type="Proteomes" id="UP000283727"/>
    </source>
</evidence>
<dbReference type="AlphaFoldDB" id="A0A415C677"/>
<gene>
    <name evidence="1" type="ORF">DW137_05080</name>
</gene>
<dbReference type="Pfam" id="PF08282">
    <property type="entry name" value="Hydrolase_3"/>
    <property type="match status" value="1"/>
</dbReference>
<name>A0A415C677_BIFBI</name>
<dbReference type="EMBL" id="QRLR01000002">
    <property type="protein sequence ID" value="RHJ23966.1"/>
    <property type="molecule type" value="Genomic_DNA"/>
</dbReference>
<dbReference type="InterPro" id="IPR036412">
    <property type="entry name" value="HAD-like_sf"/>
</dbReference>
<evidence type="ECO:0000313" key="1">
    <source>
        <dbReference type="EMBL" id="RHJ23966.1"/>
    </source>
</evidence>
<dbReference type="Gene3D" id="3.30.1240.10">
    <property type="match status" value="1"/>
</dbReference>
<dbReference type="GO" id="GO:0016791">
    <property type="term" value="F:phosphatase activity"/>
    <property type="evidence" value="ECO:0007669"/>
    <property type="project" value="UniProtKB-ARBA"/>
</dbReference>
<dbReference type="GO" id="GO:0000287">
    <property type="term" value="F:magnesium ion binding"/>
    <property type="evidence" value="ECO:0007669"/>
    <property type="project" value="TreeGrafter"/>
</dbReference>
<dbReference type="GeneID" id="93093268"/>
<dbReference type="PANTHER" id="PTHR10000:SF25">
    <property type="entry name" value="PHOSPHATASE YKRA-RELATED"/>
    <property type="match status" value="1"/>
</dbReference>
<comment type="caution">
    <text evidence="1">The sequence shown here is derived from an EMBL/GenBank/DDBJ whole genome shotgun (WGS) entry which is preliminary data.</text>
</comment>
<keyword evidence="1" id="KW-0378">Hydrolase</keyword>
<reference evidence="1 2" key="1">
    <citation type="submission" date="2018-08" db="EMBL/GenBank/DDBJ databases">
        <title>A genome reference for cultivated species of the human gut microbiota.</title>
        <authorList>
            <person name="Zou Y."/>
            <person name="Xue W."/>
            <person name="Luo G."/>
        </authorList>
    </citation>
    <scope>NUCLEOTIDE SEQUENCE [LARGE SCALE GENOMIC DNA]</scope>
    <source>
        <strain evidence="1 2">AM12-10</strain>
    </source>
</reference>
<dbReference type="GO" id="GO:0005829">
    <property type="term" value="C:cytosol"/>
    <property type="evidence" value="ECO:0007669"/>
    <property type="project" value="TreeGrafter"/>
</dbReference>
<dbReference type="PANTHER" id="PTHR10000">
    <property type="entry name" value="PHOSPHOSERINE PHOSPHATASE"/>
    <property type="match status" value="1"/>
</dbReference>
<dbReference type="Gene3D" id="3.40.50.1000">
    <property type="entry name" value="HAD superfamily/HAD-like"/>
    <property type="match status" value="1"/>
</dbReference>
<dbReference type="Proteomes" id="UP000283727">
    <property type="component" value="Unassembled WGS sequence"/>
</dbReference>
<protein>
    <submittedName>
        <fullName evidence="1">Hydrolase</fullName>
    </submittedName>
</protein>
<proteinExistence type="predicted"/>
<dbReference type="InterPro" id="IPR023214">
    <property type="entry name" value="HAD_sf"/>
</dbReference>